<keyword evidence="2" id="KW-0067">ATP-binding</keyword>
<evidence type="ECO:0000256" key="2">
    <source>
        <dbReference type="ARBA" id="ARBA00022840"/>
    </source>
</evidence>
<dbReference type="GO" id="GO:0005524">
    <property type="term" value="F:ATP binding"/>
    <property type="evidence" value="ECO:0007669"/>
    <property type="project" value="UniProtKB-KW"/>
</dbReference>
<proteinExistence type="predicted"/>
<accession>Q0AZH0</accession>
<dbReference type="PANTHER" id="PTHR20953:SF3">
    <property type="entry name" value="P-LOOP CONTAINING NUCLEOSIDE TRIPHOSPHATE HYDROLASES SUPERFAMILY PROTEIN"/>
    <property type="match status" value="1"/>
</dbReference>
<dbReference type="InterPro" id="IPR045735">
    <property type="entry name" value="Spore_III_AA_AAA+_ATPase"/>
</dbReference>
<dbReference type="InterPro" id="IPR014217">
    <property type="entry name" value="Spore_III_AA"/>
</dbReference>
<gene>
    <name evidence="4" type="ordered locus">Swol_0550</name>
</gene>
<dbReference type="STRING" id="335541.Swol_0550"/>
<protein>
    <submittedName>
        <fullName evidence="4">Stage III sporulation protein spoIIIAA</fullName>
    </submittedName>
</protein>
<dbReference type="PANTHER" id="PTHR20953">
    <property type="entry name" value="KINASE-RELATED"/>
    <property type="match status" value="1"/>
</dbReference>
<dbReference type="KEGG" id="swo:Swol_0550"/>
<dbReference type="eggNOG" id="COG3854">
    <property type="taxonomic scope" value="Bacteria"/>
</dbReference>
<keyword evidence="1" id="KW-0547">Nucleotide-binding</keyword>
<evidence type="ECO:0000313" key="5">
    <source>
        <dbReference type="Proteomes" id="UP000001968"/>
    </source>
</evidence>
<reference evidence="5" key="1">
    <citation type="journal article" date="2010" name="Environ. Microbiol.">
        <title>The genome of Syntrophomonas wolfei: new insights into syntrophic metabolism and biohydrogen production.</title>
        <authorList>
            <person name="Sieber J.R."/>
            <person name="Sims D.R."/>
            <person name="Han C."/>
            <person name="Kim E."/>
            <person name="Lykidis A."/>
            <person name="Lapidus A.L."/>
            <person name="McDonnald E."/>
            <person name="Rohlin L."/>
            <person name="Culley D.E."/>
            <person name="Gunsalus R."/>
            <person name="McInerney M.J."/>
        </authorList>
    </citation>
    <scope>NUCLEOTIDE SEQUENCE [LARGE SCALE GENOMIC DNA]</scope>
    <source>
        <strain evidence="5">DSM 2245B / Goettingen</strain>
    </source>
</reference>
<evidence type="ECO:0000259" key="3">
    <source>
        <dbReference type="Pfam" id="PF19568"/>
    </source>
</evidence>
<keyword evidence="5" id="KW-1185">Reference proteome</keyword>
<dbReference type="Pfam" id="PF19568">
    <property type="entry name" value="Spore_III_AA"/>
    <property type="match status" value="1"/>
</dbReference>
<dbReference type="AlphaFoldDB" id="Q0AZH0"/>
<feature type="domain" description="Stage III sporulation protein AA AAA+ ATPase" evidence="3">
    <location>
        <begin position="22"/>
        <end position="309"/>
    </location>
</feature>
<sequence length="313" mass="34176">MDGQALKQAVTPYFAGVLHEGLSRLKAEVYQEMEEIRLRAAQPLLLKIGESEWGLTSRGELTKKLPEAINASREDLYRTIASISDNSLYALEEEIRRGFITIPGGHRVGLAGQVIVQAAGIKGIKEFSSICFRLAREKKGCARTILPHIISTGTIVNTLIISPPRCGKTTILRDIARSISTGSSACPPHNIAIIDERSEIAGTHRGLAQLDVGIRSDVLDACPKSWGMMMAIRSLSPQVLIADEIGRKEDVEALQECVNAGVAVICSIHARNLEELSKRPLIKKLLSQGAFRLGVVLSRRNGPGTVEEIIRWD</sequence>
<dbReference type="EMBL" id="CP000448">
    <property type="protein sequence ID" value="ABI67884.1"/>
    <property type="molecule type" value="Genomic_DNA"/>
</dbReference>
<dbReference type="Proteomes" id="UP000001968">
    <property type="component" value="Chromosome"/>
</dbReference>
<dbReference type="SUPFAM" id="SSF52540">
    <property type="entry name" value="P-loop containing nucleoside triphosphate hydrolases"/>
    <property type="match status" value="1"/>
</dbReference>
<name>Q0AZH0_SYNWW</name>
<dbReference type="Gene3D" id="3.40.50.300">
    <property type="entry name" value="P-loop containing nucleotide triphosphate hydrolases"/>
    <property type="match status" value="1"/>
</dbReference>
<dbReference type="NCBIfam" id="TIGR02858">
    <property type="entry name" value="spore_III_AA"/>
    <property type="match status" value="1"/>
</dbReference>
<organism evidence="4 5">
    <name type="scientific">Syntrophomonas wolfei subsp. wolfei (strain DSM 2245B / Goettingen)</name>
    <dbReference type="NCBI Taxonomy" id="335541"/>
    <lineage>
        <taxon>Bacteria</taxon>
        <taxon>Bacillati</taxon>
        <taxon>Bacillota</taxon>
        <taxon>Clostridia</taxon>
        <taxon>Eubacteriales</taxon>
        <taxon>Syntrophomonadaceae</taxon>
        <taxon>Syntrophomonas</taxon>
    </lineage>
</organism>
<evidence type="ECO:0000256" key="1">
    <source>
        <dbReference type="ARBA" id="ARBA00022741"/>
    </source>
</evidence>
<dbReference type="HOGENOM" id="CLU_052793_0_0_9"/>
<dbReference type="InterPro" id="IPR027417">
    <property type="entry name" value="P-loop_NTPase"/>
</dbReference>
<evidence type="ECO:0000313" key="4">
    <source>
        <dbReference type="EMBL" id="ABI67884.1"/>
    </source>
</evidence>